<comment type="similarity">
    <text evidence="2">Belongs to the DAMOX/DASOX family.</text>
</comment>
<dbReference type="GO" id="GO:0019478">
    <property type="term" value="P:D-amino acid catabolic process"/>
    <property type="evidence" value="ECO:0007669"/>
    <property type="project" value="TreeGrafter"/>
</dbReference>
<evidence type="ECO:0000313" key="11">
    <source>
        <dbReference type="Proteomes" id="UP000663841"/>
    </source>
</evidence>
<dbReference type="SUPFAM" id="SSF51971">
    <property type="entry name" value="Nucleotide-binding domain"/>
    <property type="match status" value="2"/>
</dbReference>
<keyword evidence="5" id="KW-0560">Oxidoreductase</keyword>
<dbReference type="Proteomes" id="UP000663841">
    <property type="component" value="Unassembled WGS sequence"/>
</dbReference>
<evidence type="ECO:0000259" key="7">
    <source>
        <dbReference type="Pfam" id="PF01266"/>
    </source>
</evidence>
<sequence>MSQVVVIGAGVVGLSTAIRIQELGHSVTIIAECLPGDKKSIDFTSPWAGAHHVSIAGGDKRQQKMDRETFKIMWKMSEPNDPAEKCFMRIPQQEHFCGTRERYQAMEHMPEYRELRKEELVQAADSGMAFNTVTIDTPVYLPYLLSTFLGKGGLVVRARIMHISQVAQGSFTSTKPDAIVVCAGIGARTLGGVEDKDVYPIRGQTVIVRAPWVKFGRTKSESDGTWTYIIPRRSGDVILGGTTGVNDWYPHPRPETIDDIISRTLAIAPEIAPPASREGGREPKVEDVKSIIIESGCGFRPARKGGIRLETGSVGWADGGVKKEIPVVFNYGHGGYGYLSSWGSAKLAVDLLKGVLTTMAHVIVIGAGVVGLSTALRLLEKRYDVTIISEYFPGDRKTVDYTSPWAGAHHVSRADGDKVQLAYDKRTFQVMWEMSEPDHPAAGCFMRLHQVEHFVDQHPSVYSSYDFMPGHMLIRDEAESRVTVEFETFTIDTSVYLPYLLSSFLGKGGRTIRSRVGHVSQVAQGAFTSFKPDGIVVCAGMGARTLGGVEDPDVYPVRGQVSIIRAPWIKFGVSETSKDNLSYIIPRQSGDVIIGGTYEVNDWYPHPREPTIDDIITRCLALSPLIAPAGARVHGRTPTIADVRSIIVESGVGLRPARKGGVRLEVGSVQYVFGSPAFICKVPVVYNYGHGGQGYQSSWGTAEKVVELVDKALSRDTQTMLGLRQEILPPSGVEFAKCMRLTHSTLNSNSRQKVVCNLVVARNNYLRIFEIVEEQGGVSGNVEGSASEPVPGEMEMDSHGDGFINVTELRTAVRAPPQTVPKLRLVREHRLYGIVTGLDQVQTIATTEDGLDRLLVSFKDAKIALMEWSEVVYDLMTVSIHTYERATQVITNPNPHFRSLLRVDPLYRCAALLLPLNGLALLPFFQTQAELDILDQEQNVTSFAKEAPYSPSFVLDLPVNVDSRIKQVVDIAFLPGFNNPTLAVLYQSEFTSTGRLHEARDTVSLLTITLDVLTRTYPIISHTPSLPHDSQTLSPCHPSIGGVLVTTPNGILQVDQGGGIVGCASNHWFSRVSNVPNVAPPDQPNSEGFDMDNSFVEWIGTEPCLFLPNGSIRTVRIEREGRVVHFGPEVGKVARPERGSVCPVGERILFVGSLDGEAGLARVVRGTAEVQEEESDEEMEDEDGKSFFPTKSGAALQPITGFVLADTLPAYGGINAMVFALAKNGDRYAPELVACTGAEYTGGFSLFQKDLPTRIKRKVPAIGGARGVWSIALRRSHAPDHDTVVVSTDLAPSPGISRIAKAAGNEVQILARTPGLTMAAGAFFQQTCVAQITTNSIRLLEPDGAERQLYLDAEGNKPRPKIKAAHVADPFIVVLREDDTFGLFVGDTTKGRVRRKDVSHFGENGTICSSASFFTDHTDLFHIRKPGDAVPTQPGGGSNRRRGGESSSSKRRAARKSRGGPVGPTTLENIVDADHGTQWLVVLRKNGLFEIWTLPLIGIAFSTDQLQGLPDILVDLGQTHATPRPEGESDIEHVIVAPIGITRPKPHLIVITKNRTLAVYEPVPAPLPTESSNNPTPVRDQLAIQFVKVFSRVLPLDTHDTKRVAGRALVPFKSTNMSGVFVTGDHPFWLLRTDTSSLRTHPHAAQYVNSFTPCSIFEKGEYLIHSDEGATVVEWLPDVDIGHEIPCRSYASDDGRVYTSVAYDVSTRHVLAASALRTTFAYYDEDSNEIYTPDAAHPNPQIHCSALELITPDTWTTVDGYEFAQNEFVNAVESIPLETLSTERGLKDYIVVGTTISRGEDLAVKGATYVFEVVEVVPEPGIKTRQYKLRLLCREDSKGAVTALCGINGYLVSSMGQKIFVRAFDLDEKLTGIAFMDVGVCVTSLRPLKNLLLIGDMVKSVWFVAFQEEPFKLVPLGKDRQQLSVTHANFFFGPQGQLSFAASDDLGILRMYEYNPHHPDSDSGSRLICSSEFHTHVPHRDVLPISRKVDTPIVPDAMDIQSLGVESSLITGLSDGSIASLMPLNESEFSRLQLLQGQLIRNVQHIAGLNPKAHRYVKNDFVSRSLSNGILDGNLLAAFEELPVAKQVEMTQQIGAEREKILNDLLKLRSPW</sequence>
<evidence type="ECO:0000256" key="1">
    <source>
        <dbReference type="ARBA" id="ARBA00001974"/>
    </source>
</evidence>
<comment type="cofactor">
    <cofactor evidence="1">
        <name>FAD</name>
        <dbReference type="ChEBI" id="CHEBI:57692"/>
    </cofactor>
</comment>
<dbReference type="Pfam" id="PF03178">
    <property type="entry name" value="CPSF_A"/>
    <property type="match status" value="1"/>
</dbReference>
<dbReference type="Pfam" id="PF01266">
    <property type="entry name" value="DAO"/>
    <property type="match status" value="2"/>
</dbReference>
<gene>
    <name evidence="10" type="ORF">RDB_LOCUS146235</name>
</gene>
<feature type="domain" description="RSE1/DDB1/CPSF1 C-terminal" evidence="8">
    <location>
        <begin position="1745"/>
        <end position="2080"/>
    </location>
</feature>
<evidence type="ECO:0000259" key="9">
    <source>
        <dbReference type="Pfam" id="PF23726"/>
    </source>
</evidence>
<dbReference type="InterPro" id="IPR023209">
    <property type="entry name" value="DAO"/>
</dbReference>
<dbReference type="PANTHER" id="PTHR11530:SF11">
    <property type="entry name" value="D-ASPARTATE OXIDASE"/>
    <property type="match status" value="1"/>
</dbReference>
<proteinExistence type="inferred from homology"/>
<dbReference type="EMBL" id="CAJMWW010000225">
    <property type="protein sequence ID" value="CAE6458943.1"/>
    <property type="molecule type" value="Genomic_DNA"/>
</dbReference>
<evidence type="ECO:0000256" key="4">
    <source>
        <dbReference type="ARBA" id="ARBA00022827"/>
    </source>
</evidence>
<keyword evidence="4" id="KW-0274">FAD</keyword>
<comment type="caution">
    <text evidence="10">The sequence shown here is derived from an EMBL/GenBank/DDBJ whole genome shotgun (WGS) entry which is preliminary data.</text>
</comment>
<dbReference type="GO" id="GO:0071949">
    <property type="term" value="F:FAD binding"/>
    <property type="evidence" value="ECO:0007669"/>
    <property type="project" value="InterPro"/>
</dbReference>
<reference evidence="10" key="1">
    <citation type="submission" date="2021-01" db="EMBL/GenBank/DDBJ databases">
        <authorList>
            <person name="Kaushik A."/>
        </authorList>
    </citation>
    <scope>NUCLEOTIDE SEQUENCE</scope>
    <source>
        <strain evidence="10">AG3-T5</strain>
    </source>
</reference>
<feature type="domain" description="FAD dependent oxidoreductase" evidence="7">
    <location>
        <begin position="4"/>
        <end position="351"/>
    </location>
</feature>
<dbReference type="GO" id="GO:0003884">
    <property type="term" value="F:D-amino-acid oxidase activity"/>
    <property type="evidence" value="ECO:0007669"/>
    <property type="project" value="InterPro"/>
</dbReference>
<evidence type="ECO:0000256" key="6">
    <source>
        <dbReference type="SAM" id="MobiDB-lite"/>
    </source>
</evidence>
<evidence type="ECO:0000256" key="5">
    <source>
        <dbReference type="ARBA" id="ARBA00023002"/>
    </source>
</evidence>
<dbReference type="GO" id="GO:0005634">
    <property type="term" value="C:nucleus"/>
    <property type="evidence" value="ECO:0007669"/>
    <property type="project" value="InterPro"/>
</dbReference>
<feature type="compositionally biased region" description="Basic residues" evidence="6">
    <location>
        <begin position="1449"/>
        <end position="1458"/>
    </location>
</feature>
<accession>A0A8H3BM38</accession>
<dbReference type="InterPro" id="IPR004871">
    <property type="entry name" value="RSE1/DDB1/CPSF1_C"/>
</dbReference>
<dbReference type="PANTHER" id="PTHR11530">
    <property type="entry name" value="D-AMINO ACID OXIDASE"/>
    <property type="match status" value="1"/>
</dbReference>
<dbReference type="InterPro" id="IPR015943">
    <property type="entry name" value="WD40/YVTN_repeat-like_dom_sf"/>
</dbReference>
<dbReference type="GO" id="GO:0003676">
    <property type="term" value="F:nucleic acid binding"/>
    <property type="evidence" value="ECO:0007669"/>
    <property type="project" value="InterPro"/>
</dbReference>
<feature type="region of interest" description="Disordered" evidence="6">
    <location>
        <begin position="1424"/>
        <end position="1469"/>
    </location>
</feature>
<dbReference type="InterPro" id="IPR006076">
    <property type="entry name" value="FAD-dep_OxRdtase"/>
</dbReference>
<dbReference type="Gene3D" id="3.30.9.10">
    <property type="entry name" value="D-Amino Acid Oxidase, subunit A, domain 2"/>
    <property type="match status" value="2"/>
</dbReference>
<organism evidence="10 11">
    <name type="scientific">Rhizoctonia solani</name>
    <dbReference type="NCBI Taxonomy" id="456999"/>
    <lineage>
        <taxon>Eukaryota</taxon>
        <taxon>Fungi</taxon>
        <taxon>Dikarya</taxon>
        <taxon>Basidiomycota</taxon>
        <taxon>Agaricomycotina</taxon>
        <taxon>Agaricomycetes</taxon>
        <taxon>Cantharellales</taxon>
        <taxon>Ceratobasidiaceae</taxon>
        <taxon>Rhizoctonia</taxon>
    </lineage>
</organism>
<evidence type="ECO:0000313" key="10">
    <source>
        <dbReference type="EMBL" id="CAE6458943.1"/>
    </source>
</evidence>
<dbReference type="GO" id="GO:0005737">
    <property type="term" value="C:cytoplasm"/>
    <property type="evidence" value="ECO:0007669"/>
    <property type="project" value="TreeGrafter"/>
</dbReference>
<dbReference type="Gene3D" id="2.130.10.10">
    <property type="entry name" value="YVTN repeat-like/Quinoprotein amine dehydrogenase"/>
    <property type="match status" value="3"/>
</dbReference>
<evidence type="ECO:0000256" key="3">
    <source>
        <dbReference type="ARBA" id="ARBA00022630"/>
    </source>
</evidence>
<dbReference type="SUPFAM" id="SSF54373">
    <property type="entry name" value="FAD-linked reductases, C-terminal domain"/>
    <property type="match status" value="2"/>
</dbReference>
<evidence type="ECO:0000259" key="8">
    <source>
        <dbReference type="Pfam" id="PF03178"/>
    </source>
</evidence>
<dbReference type="Pfam" id="PF23726">
    <property type="entry name" value="Beta-prop_RSE1_2nd"/>
    <property type="match status" value="1"/>
</dbReference>
<protein>
    <recommendedName>
        <fullName evidence="12">Protein CFT1</fullName>
    </recommendedName>
</protein>
<name>A0A8H3BM38_9AGAM</name>
<feature type="domain" description="FAD dependent oxidoreductase" evidence="7">
    <location>
        <begin position="361"/>
        <end position="708"/>
    </location>
</feature>
<keyword evidence="3" id="KW-0285">Flavoprotein</keyword>
<evidence type="ECO:0000256" key="2">
    <source>
        <dbReference type="ARBA" id="ARBA00006730"/>
    </source>
</evidence>
<evidence type="ECO:0008006" key="12">
    <source>
        <dbReference type="Google" id="ProtNLM"/>
    </source>
</evidence>
<dbReference type="InterPro" id="IPR058543">
    <property type="entry name" value="Beta-prop_RSE1/DDB1/CPSF1_2nd"/>
</dbReference>
<dbReference type="Gene3D" id="3.40.50.720">
    <property type="entry name" value="NAD(P)-binding Rossmann-like Domain"/>
    <property type="match status" value="2"/>
</dbReference>
<feature type="domain" description="RSE1/DDB1/CPSF1 second beta-propeller" evidence="9">
    <location>
        <begin position="1263"/>
        <end position="1664"/>
    </location>
</feature>